<evidence type="ECO:0000313" key="2">
    <source>
        <dbReference type="EMBL" id="MFC3831297.1"/>
    </source>
</evidence>
<comment type="caution">
    <text evidence="2">The sequence shown here is derived from an EMBL/GenBank/DDBJ whole genome shotgun (WGS) entry which is preliminary data.</text>
</comment>
<dbReference type="PANTHER" id="PTHR43279">
    <property type="entry name" value="CATECHOL-2,3-DIOXYGENASE"/>
    <property type="match status" value="1"/>
</dbReference>
<evidence type="ECO:0000259" key="1">
    <source>
        <dbReference type="PROSITE" id="PS51819"/>
    </source>
</evidence>
<evidence type="ECO:0000313" key="3">
    <source>
        <dbReference type="Proteomes" id="UP001595803"/>
    </source>
</evidence>
<dbReference type="SUPFAM" id="SSF54593">
    <property type="entry name" value="Glyoxalase/Bleomycin resistance protein/Dihydroxybiphenyl dioxygenase"/>
    <property type="match status" value="2"/>
</dbReference>
<dbReference type="PROSITE" id="PS51819">
    <property type="entry name" value="VOC"/>
    <property type="match status" value="2"/>
</dbReference>
<dbReference type="PANTHER" id="PTHR43279:SF1">
    <property type="entry name" value="CATECHOL-2,3-DIOXYGENASE"/>
    <property type="match status" value="1"/>
</dbReference>
<dbReference type="Gene3D" id="3.10.180.10">
    <property type="entry name" value="2,3-Dihydroxybiphenyl 1,2-Dioxygenase, domain 1"/>
    <property type="match status" value="2"/>
</dbReference>
<keyword evidence="3" id="KW-1185">Reference proteome</keyword>
<gene>
    <name evidence="2" type="ORF">ACFOSB_00280</name>
</gene>
<organism evidence="2 3">
    <name type="scientific">Deinococcus rufus</name>
    <dbReference type="NCBI Taxonomy" id="2136097"/>
    <lineage>
        <taxon>Bacteria</taxon>
        <taxon>Thermotogati</taxon>
        <taxon>Deinococcota</taxon>
        <taxon>Deinococci</taxon>
        <taxon>Deinococcales</taxon>
        <taxon>Deinococcaceae</taxon>
        <taxon>Deinococcus</taxon>
    </lineage>
</organism>
<dbReference type="Proteomes" id="UP001595803">
    <property type="component" value="Unassembled WGS sequence"/>
</dbReference>
<dbReference type="InterPro" id="IPR037523">
    <property type="entry name" value="VOC_core"/>
</dbReference>
<dbReference type="InterPro" id="IPR004360">
    <property type="entry name" value="Glyas_Fos-R_dOase_dom"/>
</dbReference>
<reference evidence="3" key="1">
    <citation type="journal article" date="2019" name="Int. J. Syst. Evol. Microbiol.">
        <title>The Global Catalogue of Microorganisms (GCM) 10K type strain sequencing project: providing services to taxonomists for standard genome sequencing and annotation.</title>
        <authorList>
            <consortium name="The Broad Institute Genomics Platform"/>
            <consortium name="The Broad Institute Genome Sequencing Center for Infectious Disease"/>
            <person name="Wu L."/>
            <person name="Ma J."/>
        </authorList>
    </citation>
    <scope>NUCLEOTIDE SEQUENCE [LARGE SCALE GENOMIC DNA]</scope>
    <source>
        <strain evidence="3">CCTCC AB 2017081</strain>
    </source>
</reference>
<dbReference type="InterPro" id="IPR029068">
    <property type="entry name" value="Glyas_Bleomycin-R_OHBP_Dase"/>
</dbReference>
<sequence length="303" mass="33046">MTTSSEIHVNSTPGPVALTVRDLETMTAFYRRLLGLDELARDGNAVVLGTPEGTALLGLLEHPDAPEPAPDATGLYHLAFLLPTRQDLARWFTHAFPLGLRIGQSDHYTHEAFYLHDPEGNGIEVYQDWPQEQWPFDRAARRMTPGAAQREDIRLRELLNTPDTDQVWDGAPAGTRMGHVHLKMADADATRDFMAGGLGLNVTAQSPDLVFAAAGDYHHHVGNNSWRSRGGPVPTPGSRGLHHWTLEVPDAAELTRTVQRLETAGYDVQDAPGGVQSLDPSGNRVIITAGPARVEDVLAALRN</sequence>
<dbReference type="EMBL" id="JBHRZG010000001">
    <property type="protein sequence ID" value="MFC3831297.1"/>
    <property type="molecule type" value="Genomic_DNA"/>
</dbReference>
<dbReference type="RefSeq" id="WP_322473211.1">
    <property type="nucleotide sequence ID" value="NZ_JBHRZG010000001.1"/>
</dbReference>
<feature type="domain" description="VOC" evidence="1">
    <location>
        <begin position="12"/>
        <end position="128"/>
    </location>
</feature>
<name>A0ABV7Z1I3_9DEIO</name>
<feature type="domain" description="VOC" evidence="1">
    <location>
        <begin position="176"/>
        <end position="301"/>
    </location>
</feature>
<proteinExistence type="predicted"/>
<dbReference type="Pfam" id="PF00903">
    <property type="entry name" value="Glyoxalase"/>
    <property type="match status" value="2"/>
</dbReference>
<accession>A0ABV7Z1I3</accession>
<protein>
    <submittedName>
        <fullName evidence="2">VOC family protein</fullName>
    </submittedName>
</protein>